<evidence type="ECO:0000313" key="7">
    <source>
        <dbReference type="Proteomes" id="UP000799776"/>
    </source>
</evidence>
<dbReference type="Pfam" id="PF00856">
    <property type="entry name" value="SET"/>
    <property type="match status" value="1"/>
</dbReference>
<dbReference type="EMBL" id="ML978722">
    <property type="protein sequence ID" value="KAF2086966.1"/>
    <property type="molecule type" value="Genomic_DNA"/>
</dbReference>
<dbReference type="PROSITE" id="PS50280">
    <property type="entry name" value="SET"/>
    <property type="match status" value="1"/>
</dbReference>
<dbReference type="GO" id="GO:0032259">
    <property type="term" value="P:methylation"/>
    <property type="evidence" value="ECO:0007669"/>
    <property type="project" value="UniProtKB-KW"/>
</dbReference>
<dbReference type="OrthoDB" id="341421at2759"/>
<dbReference type="InterPro" id="IPR001214">
    <property type="entry name" value="SET_dom"/>
</dbReference>
<evidence type="ECO:0000259" key="5">
    <source>
        <dbReference type="PROSITE" id="PS50280"/>
    </source>
</evidence>
<dbReference type="PANTHER" id="PTHR13271:SF34">
    <property type="entry name" value="N-LYSINE METHYLTRANSFERASE SETD6"/>
    <property type="match status" value="1"/>
</dbReference>
<accession>A0A9P4HV07</accession>
<protein>
    <submittedName>
        <fullName evidence="6">RuBisCO-cytochrome methylase</fullName>
    </submittedName>
</protein>
<dbReference type="Proteomes" id="UP000799776">
    <property type="component" value="Unassembled WGS sequence"/>
</dbReference>
<dbReference type="InterPro" id="IPR044430">
    <property type="entry name" value="SETD6_SET"/>
</dbReference>
<dbReference type="Gene3D" id="3.90.1410.10">
    <property type="entry name" value="set domain protein methyltransferase, domain 1"/>
    <property type="match status" value="1"/>
</dbReference>
<feature type="domain" description="SET" evidence="5">
    <location>
        <begin position="25"/>
        <end position="263"/>
    </location>
</feature>
<evidence type="ECO:0000256" key="3">
    <source>
        <dbReference type="ARBA" id="ARBA00022691"/>
    </source>
</evidence>
<dbReference type="InterPro" id="IPR015353">
    <property type="entry name" value="Rubisco_LSMT_subst-bd"/>
</dbReference>
<dbReference type="InterPro" id="IPR050600">
    <property type="entry name" value="SETD3_SETD6_MTase"/>
</dbReference>
<keyword evidence="7" id="KW-1185">Reference proteome</keyword>
<evidence type="ECO:0000256" key="4">
    <source>
        <dbReference type="SAM" id="MobiDB-lite"/>
    </source>
</evidence>
<dbReference type="SUPFAM" id="SSF81822">
    <property type="entry name" value="RuBisCo LSMT C-terminal, substrate-binding domain"/>
    <property type="match status" value="1"/>
</dbReference>
<evidence type="ECO:0000256" key="1">
    <source>
        <dbReference type="ARBA" id="ARBA00022603"/>
    </source>
</evidence>
<dbReference type="InterPro" id="IPR036464">
    <property type="entry name" value="Rubisco_LSMT_subst-bd_sf"/>
</dbReference>
<proteinExistence type="predicted"/>
<dbReference type="AlphaFoldDB" id="A0A9P4HV07"/>
<dbReference type="PANTHER" id="PTHR13271">
    <property type="entry name" value="UNCHARACTERIZED PUTATIVE METHYLTRANSFERASE"/>
    <property type="match status" value="1"/>
</dbReference>
<sequence>MTDEFDDQSTFFLNFLASSQANVSSKIELADLRHRGAGRGVVAKEDIPEGEILFSVPRAAVLSASNSSLSTKLPQVLTELDPWLSLILTMLYEYLRGNASPWKPYFDILPKTFDTLMFWADEELAELQASAVVQKIGKESANEMFTETVIPLVRQYANVFFPDGSMSFPSDEQLLEMAHCMGSIIMAYAFDIEPESAQKEADEEGYISEDEDEALPKGMVPMADMLNADADRNNARLHYGAEHLTMESITDIKKGDEIFNDYGALPRADLLRRYGYVTPNYAQYDVVEIPTDLLVSTVKADSKLSQDEIDEKLAYLEEQDLLESGYDITRAAAAATDFEEDPLTAAVSSELVLLVATLLLPSSEFARMSKKSKFPRPDITPRIASILASTVATRASQYATTLEQDRVIAAHGSFQGRHAMALAVRMGEKEILEEVAGLLAKKIQVNGGKREGDDERENGGPSKKRRVA</sequence>
<dbReference type="GO" id="GO:0016279">
    <property type="term" value="F:protein-lysine N-methyltransferase activity"/>
    <property type="evidence" value="ECO:0007669"/>
    <property type="project" value="InterPro"/>
</dbReference>
<gene>
    <name evidence="6" type="ORF">K490DRAFT_43224</name>
</gene>
<organism evidence="6 7">
    <name type="scientific">Saccharata proteae CBS 121410</name>
    <dbReference type="NCBI Taxonomy" id="1314787"/>
    <lineage>
        <taxon>Eukaryota</taxon>
        <taxon>Fungi</taxon>
        <taxon>Dikarya</taxon>
        <taxon>Ascomycota</taxon>
        <taxon>Pezizomycotina</taxon>
        <taxon>Dothideomycetes</taxon>
        <taxon>Dothideomycetes incertae sedis</taxon>
        <taxon>Botryosphaeriales</taxon>
        <taxon>Saccharataceae</taxon>
        <taxon>Saccharata</taxon>
    </lineage>
</organism>
<evidence type="ECO:0000313" key="6">
    <source>
        <dbReference type="EMBL" id="KAF2086966.1"/>
    </source>
</evidence>
<dbReference type="SUPFAM" id="SSF82199">
    <property type="entry name" value="SET domain"/>
    <property type="match status" value="1"/>
</dbReference>
<feature type="region of interest" description="Disordered" evidence="4">
    <location>
        <begin position="446"/>
        <end position="468"/>
    </location>
</feature>
<dbReference type="Pfam" id="PF09273">
    <property type="entry name" value="Rubis-subs-bind"/>
    <property type="match status" value="1"/>
</dbReference>
<dbReference type="CDD" id="cd19178">
    <property type="entry name" value="SET_SETD6"/>
    <property type="match status" value="1"/>
</dbReference>
<reference evidence="6" key="1">
    <citation type="journal article" date="2020" name="Stud. Mycol.">
        <title>101 Dothideomycetes genomes: a test case for predicting lifestyles and emergence of pathogens.</title>
        <authorList>
            <person name="Haridas S."/>
            <person name="Albert R."/>
            <person name="Binder M."/>
            <person name="Bloem J."/>
            <person name="Labutti K."/>
            <person name="Salamov A."/>
            <person name="Andreopoulos B."/>
            <person name="Baker S."/>
            <person name="Barry K."/>
            <person name="Bills G."/>
            <person name="Bluhm B."/>
            <person name="Cannon C."/>
            <person name="Castanera R."/>
            <person name="Culley D."/>
            <person name="Daum C."/>
            <person name="Ezra D."/>
            <person name="Gonzalez J."/>
            <person name="Henrissat B."/>
            <person name="Kuo A."/>
            <person name="Liang C."/>
            <person name="Lipzen A."/>
            <person name="Lutzoni F."/>
            <person name="Magnuson J."/>
            <person name="Mondo S."/>
            <person name="Nolan M."/>
            <person name="Ohm R."/>
            <person name="Pangilinan J."/>
            <person name="Park H.-J."/>
            <person name="Ramirez L."/>
            <person name="Alfaro M."/>
            <person name="Sun H."/>
            <person name="Tritt A."/>
            <person name="Yoshinaga Y."/>
            <person name="Zwiers L.-H."/>
            <person name="Turgeon B."/>
            <person name="Goodwin S."/>
            <person name="Spatafora J."/>
            <person name="Crous P."/>
            <person name="Grigoriev I."/>
        </authorList>
    </citation>
    <scope>NUCLEOTIDE SEQUENCE</scope>
    <source>
        <strain evidence="6">CBS 121410</strain>
    </source>
</reference>
<dbReference type="GO" id="GO:0005634">
    <property type="term" value="C:nucleus"/>
    <property type="evidence" value="ECO:0007669"/>
    <property type="project" value="TreeGrafter"/>
</dbReference>
<keyword evidence="1 6" id="KW-0489">Methyltransferase</keyword>
<dbReference type="FunFam" id="3.90.1410.10:FF:000007">
    <property type="entry name" value="Ribosomal lysine N-methyltransferase 4"/>
    <property type="match status" value="1"/>
</dbReference>
<name>A0A9P4HV07_9PEZI</name>
<keyword evidence="3" id="KW-0949">S-adenosyl-L-methionine</keyword>
<dbReference type="InterPro" id="IPR046341">
    <property type="entry name" value="SET_dom_sf"/>
</dbReference>
<comment type="caution">
    <text evidence="6">The sequence shown here is derived from an EMBL/GenBank/DDBJ whole genome shotgun (WGS) entry which is preliminary data.</text>
</comment>
<evidence type="ECO:0000256" key="2">
    <source>
        <dbReference type="ARBA" id="ARBA00022679"/>
    </source>
</evidence>
<dbReference type="Gene3D" id="3.90.1420.10">
    <property type="entry name" value="Rubisco LSMT, substrate-binding domain"/>
    <property type="match status" value="1"/>
</dbReference>
<keyword evidence="2" id="KW-0808">Transferase</keyword>